<gene>
    <name evidence="3" type="ORF">GRI94_13590</name>
</gene>
<dbReference type="AlphaFoldDB" id="A0A845B1J5"/>
<dbReference type="EMBL" id="WTYE01000001">
    <property type="protein sequence ID" value="MXP32858.1"/>
    <property type="molecule type" value="Genomic_DNA"/>
</dbReference>
<evidence type="ECO:0000259" key="2">
    <source>
        <dbReference type="Pfam" id="PF08239"/>
    </source>
</evidence>
<dbReference type="InterPro" id="IPR003646">
    <property type="entry name" value="SH3-like_bac-type"/>
</dbReference>
<reference evidence="3 4" key="1">
    <citation type="submission" date="2019-12" db="EMBL/GenBank/DDBJ databases">
        <title>Genomic-based taxomic classification of the family Erythrobacteraceae.</title>
        <authorList>
            <person name="Xu L."/>
        </authorList>
    </citation>
    <scope>NUCLEOTIDE SEQUENCE [LARGE SCALE GENOMIC DNA]</scope>
    <source>
        <strain evidence="3 4">JCM 16677</strain>
    </source>
</reference>
<feature type="chain" id="PRO_5032855348" evidence="1">
    <location>
        <begin position="26"/>
        <end position="224"/>
    </location>
</feature>
<organism evidence="3 4">
    <name type="scientific">Parerythrobacter jejuensis</name>
    <dbReference type="NCBI Taxonomy" id="795812"/>
    <lineage>
        <taxon>Bacteria</taxon>
        <taxon>Pseudomonadati</taxon>
        <taxon>Pseudomonadota</taxon>
        <taxon>Alphaproteobacteria</taxon>
        <taxon>Sphingomonadales</taxon>
        <taxon>Erythrobacteraceae</taxon>
        <taxon>Parerythrobacter</taxon>
    </lineage>
</organism>
<comment type="caution">
    <text evidence="3">The sequence shown here is derived from an EMBL/GenBank/DDBJ whole genome shotgun (WGS) entry which is preliminary data.</text>
</comment>
<dbReference type="RefSeq" id="WP_160780157.1">
    <property type="nucleotide sequence ID" value="NZ_BAAAZF010000001.1"/>
</dbReference>
<keyword evidence="1" id="KW-0732">Signal</keyword>
<dbReference type="Pfam" id="PF08239">
    <property type="entry name" value="SH3_3"/>
    <property type="match status" value="1"/>
</dbReference>
<feature type="domain" description="SH3b" evidence="2">
    <location>
        <begin position="153"/>
        <end position="207"/>
    </location>
</feature>
<dbReference type="OrthoDB" id="7433551at2"/>
<sequence>MHILRRVVPAATVAMTLAMASPALAQGDLPGPFSCSIGDAEALIYANEDGSVFSGQMTLAGDYAEQDTSPRELSFAQKYAGWRTVYENADMTLVIAGDSAKIYGAFGTSDCFASRSQAVADGWEGGWISVKRNKKSWRERPETGAAITWGGMIRSGPGKDFPSVGSVMMGRNVTVIARTDQTWLREYPWFKVRFAGGGVGYIAGGLLCTRDGRDGYYNDRGCEM</sequence>
<keyword evidence="4" id="KW-1185">Reference proteome</keyword>
<evidence type="ECO:0000313" key="3">
    <source>
        <dbReference type="EMBL" id="MXP32858.1"/>
    </source>
</evidence>
<proteinExistence type="predicted"/>
<evidence type="ECO:0000313" key="4">
    <source>
        <dbReference type="Proteomes" id="UP000446786"/>
    </source>
</evidence>
<feature type="signal peptide" evidence="1">
    <location>
        <begin position="1"/>
        <end position="25"/>
    </location>
</feature>
<dbReference type="Proteomes" id="UP000446786">
    <property type="component" value="Unassembled WGS sequence"/>
</dbReference>
<name>A0A845B1J5_9SPHN</name>
<accession>A0A845B1J5</accession>
<dbReference type="Gene3D" id="2.30.30.40">
    <property type="entry name" value="SH3 Domains"/>
    <property type="match status" value="1"/>
</dbReference>
<protein>
    <submittedName>
        <fullName evidence="3">SH3 domain-containing protein</fullName>
    </submittedName>
</protein>
<evidence type="ECO:0000256" key="1">
    <source>
        <dbReference type="SAM" id="SignalP"/>
    </source>
</evidence>